<comment type="caution">
    <text evidence="2">The sequence shown here is derived from an EMBL/GenBank/DDBJ whole genome shotgun (WGS) entry which is preliminary data.</text>
</comment>
<evidence type="ECO:0000313" key="2">
    <source>
        <dbReference type="EMBL" id="KAF6803305.1"/>
    </source>
</evidence>
<accession>A0A8H6IYT9</accession>
<keyword evidence="3" id="KW-1185">Reference proteome</keyword>
<gene>
    <name evidence="2" type="ORF">CSOJ01_11006</name>
</gene>
<sequence>MTMAPRHARAGRGNRSARRRYDPSVPSSSAKIQLINLPRELLFEIFHHCKPKNEERGNYYWWFNHETPALFKLSRVNKYIRALSVPILFKHMRGSMKEEMLQSRLQEIEGNESILSAVRCLTVSVNGHGKPRELWEAQTPRKPCDASTPGLFAHVLSKMSNLQELFIEIEYADKSLEAPFRTELLSKGITFPSVRDLKYHISLNVSFVPDVFANLQVLHVCIQVSPKKTKGLATIASRLTLHTVDLFKAAKWREQDVEEIVDLFPSVVTLLVRGGLKATRPAKLIPIFQKFNSLVDLTLVTMTRMPSIPYLVSQGWLNGEDPKSMAMTFFQTCPRLARLQFNTDVPIDVFVPKRQGDEVIGLLDETGKQVP</sequence>
<proteinExistence type="predicted"/>
<evidence type="ECO:0000256" key="1">
    <source>
        <dbReference type="SAM" id="MobiDB-lite"/>
    </source>
</evidence>
<dbReference type="Proteomes" id="UP000652219">
    <property type="component" value="Unassembled WGS sequence"/>
</dbReference>
<evidence type="ECO:0000313" key="3">
    <source>
        <dbReference type="Proteomes" id="UP000652219"/>
    </source>
</evidence>
<name>A0A8H6IYT9_9PEZI</name>
<dbReference type="EMBL" id="WIGN01000242">
    <property type="protein sequence ID" value="KAF6803305.1"/>
    <property type="molecule type" value="Genomic_DNA"/>
</dbReference>
<dbReference type="AlphaFoldDB" id="A0A8H6IYT9"/>
<protein>
    <submittedName>
        <fullName evidence="2">F-box domain-containing protein</fullName>
    </submittedName>
</protein>
<organism evidence="2 3">
    <name type="scientific">Colletotrichum sojae</name>
    <dbReference type="NCBI Taxonomy" id="2175907"/>
    <lineage>
        <taxon>Eukaryota</taxon>
        <taxon>Fungi</taxon>
        <taxon>Dikarya</taxon>
        <taxon>Ascomycota</taxon>
        <taxon>Pezizomycotina</taxon>
        <taxon>Sordariomycetes</taxon>
        <taxon>Hypocreomycetidae</taxon>
        <taxon>Glomerellales</taxon>
        <taxon>Glomerellaceae</taxon>
        <taxon>Colletotrichum</taxon>
        <taxon>Colletotrichum orchidearum species complex</taxon>
    </lineage>
</organism>
<feature type="compositionally biased region" description="Basic residues" evidence="1">
    <location>
        <begin position="1"/>
        <end position="18"/>
    </location>
</feature>
<reference evidence="2 3" key="1">
    <citation type="journal article" date="2020" name="Phytopathology">
        <title>Genome Sequence Resources of Colletotrichum truncatum, C. plurivorum, C. musicola, and C. sojae: Four Species Pathogenic to Soybean (Glycine max).</title>
        <authorList>
            <person name="Rogerio F."/>
            <person name="Boufleur T.R."/>
            <person name="Ciampi-Guillardi M."/>
            <person name="Sukno S.A."/>
            <person name="Thon M.R."/>
            <person name="Massola Junior N.S."/>
            <person name="Baroncelli R."/>
        </authorList>
    </citation>
    <scope>NUCLEOTIDE SEQUENCE [LARGE SCALE GENOMIC DNA]</scope>
    <source>
        <strain evidence="2 3">LFN0009</strain>
    </source>
</reference>
<feature type="region of interest" description="Disordered" evidence="1">
    <location>
        <begin position="1"/>
        <end position="25"/>
    </location>
</feature>